<protein>
    <submittedName>
        <fullName evidence="11">Unannotated protein</fullName>
    </submittedName>
</protein>
<dbReference type="GO" id="GO:0005829">
    <property type="term" value="C:cytosol"/>
    <property type="evidence" value="ECO:0007669"/>
    <property type="project" value="TreeGrafter"/>
</dbReference>
<dbReference type="GO" id="GO:0020037">
    <property type="term" value="F:heme binding"/>
    <property type="evidence" value="ECO:0007669"/>
    <property type="project" value="InterPro"/>
</dbReference>
<feature type="compositionally biased region" description="Basic and acidic residues" evidence="8">
    <location>
        <begin position="269"/>
        <end position="280"/>
    </location>
</feature>
<name>A0A6J6VFK8_9ZZZZ</name>
<dbReference type="InterPro" id="IPR048327">
    <property type="entry name" value="Dyp_perox_N"/>
</dbReference>
<evidence type="ECO:0000256" key="8">
    <source>
        <dbReference type="SAM" id="MobiDB-lite"/>
    </source>
</evidence>
<accession>A0A6J6VFK8</accession>
<dbReference type="AlphaFoldDB" id="A0A6J6VFK8"/>
<evidence type="ECO:0000256" key="4">
    <source>
        <dbReference type="ARBA" id="ARBA00022723"/>
    </source>
</evidence>
<dbReference type="InterPro" id="IPR048328">
    <property type="entry name" value="Dyp_perox_C"/>
</dbReference>
<evidence type="ECO:0000256" key="3">
    <source>
        <dbReference type="ARBA" id="ARBA00022617"/>
    </source>
</evidence>
<evidence type="ECO:0000259" key="10">
    <source>
        <dbReference type="Pfam" id="PF20628"/>
    </source>
</evidence>
<evidence type="ECO:0000256" key="1">
    <source>
        <dbReference type="ARBA" id="ARBA00001970"/>
    </source>
</evidence>
<dbReference type="InterPro" id="IPR006311">
    <property type="entry name" value="TAT_signal"/>
</dbReference>
<dbReference type="PROSITE" id="PS51404">
    <property type="entry name" value="DYP_PEROXIDASE"/>
    <property type="match status" value="1"/>
</dbReference>
<comment type="cofactor">
    <cofactor evidence="1">
        <name>heme b</name>
        <dbReference type="ChEBI" id="CHEBI:60344"/>
    </cofactor>
</comment>
<feature type="region of interest" description="Disordered" evidence="8">
    <location>
        <begin position="39"/>
        <end position="61"/>
    </location>
</feature>
<evidence type="ECO:0000259" key="9">
    <source>
        <dbReference type="Pfam" id="PF04261"/>
    </source>
</evidence>
<keyword evidence="2" id="KW-0575">Peroxidase</keyword>
<dbReference type="PANTHER" id="PTHR30521">
    <property type="entry name" value="DEFERROCHELATASE/PEROXIDASE"/>
    <property type="match status" value="1"/>
</dbReference>
<dbReference type="Pfam" id="PF20628">
    <property type="entry name" value="Dyp_perox_C"/>
    <property type="match status" value="1"/>
</dbReference>
<dbReference type="PANTHER" id="PTHR30521:SF4">
    <property type="entry name" value="DEFERROCHELATASE"/>
    <property type="match status" value="1"/>
</dbReference>
<dbReference type="InterPro" id="IPR011008">
    <property type="entry name" value="Dimeric_a/b-barrel"/>
</dbReference>
<dbReference type="InterPro" id="IPR006314">
    <property type="entry name" value="Dyp_peroxidase"/>
</dbReference>
<keyword evidence="6" id="KW-0560">Oxidoreductase</keyword>
<keyword evidence="5" id="KW-0732">Signal</keyword>
<keyword evidence="7" id="KW-0408">Iron</keyword>
<feature type="domain" description="Dyp-type peroxidase C-terminal" evidence="10">
    <location>
        <begin position="214"/>
        <end position="392"/>
    </location>
</feature>
<keyword evidence="4" id="KW-0479">Metal-binding</keyword>
<sequence length="405" mass="42663">MAVPRVSRRGLLGHAGTTGLGALTGAGLVVAVDPGTPVGPPESIPAAPVGTTLAPWGPHQPGVAQAPPAVLEAVALDLRPGVDREALGRLMRLWTGDIEALTAGRPAPGDPAPWLSVPGADLTITVGVGPGALGSDRFGAGPAGFTDVPPMVHDRLEERWGGGDLCVLVAGRDATTVAHAVRRVVADARPFARLRWTQQGAWNGTAPDGSPQTGRNLFGQVDGSANPRPGTELFDRTVWVPEGRWAGGTTLVLRRIRMNLDTWDGLTREEQERSVGRRLADGSPLTGGGESDDVDLAARDEQGRPVVALDAHVRRSHPALHGGRRIFRKGASWTREVPGPRGPRLESGLLFSSYQADLADQFVPLQRSLDELDSLNEWTTAVGSAVFAVLPGFEQGDWLGRSLLA</sequence>
<evidence type="ECO:0000256" key="7">
    <source>
        <dbReference type="ARBA" id="ARBA00023004"/>
    </source>
</evidence>
<organism evidence="11">
    <name type="scientific">freshwater metagenome</name>
    <dbReference type="NCBI Taxonomy" id="449393"/>
    <lineage>
        <taxon>unclassified sequences</taxon>
        <taxon>metagenomes</taxon>
        <taxon>ecological metagenomes</taxon>
    </lineage>
</organism>
<dbReference type="PROSITE" id="PS51318">
    <property type="entry name" value="TAT"/>
    <property type="match status" value="1"/>
</dbReference>
<dbReference type="GO" id="GO:0004601">
    <property type="term" value="F:peroxidase activity"/>
    <property type="evidence" value="ECO:0007669"/>
    <property type="project" value="UniProtKB-KW"/>
</dbReference>
<evidence type="ECO:0000313" key="11">
    <source>
        <dbReference type="EMBL" id="CAB4770109.1"/>
    </source>
</evidence>
<evidence type="ECO:0000256" key="6">
    <source>
        <dbReference type="ARBA" id="ARBA00023002"/>
    </source>
</evidence>
<dbReference type="SUPFAM" id="SSF54909">
    <property type="entry name" value="Dimeric alpha+beta barrel"/>
    <property type="match status" value="1"/>
</dbReference>
<feature type="region of interest" description="Disordered" evidence="8">
    <location>
        <begin position="269"/>
        <end position="293"/>
    </location>
</feature>
<gene>
    <name evidence="11" type="ORF">UFOPK2761_03338</name>
</gene>
<keyword evidence="3" id="KW-0349">Heme</keyword>
<dbReference type="Pfam" id="PF04261">
    <property type="entry name" value="Dyp_perox_N"/>
    <property type="match status" value="1"/>
</dbReference>
<reference evidence="11" key="1">
    <citation type="submission" date="2020-05" db="EMBL/GenBank/DDBJ databases">
        <authorList>
            <person name="Chiriac C."/>
            <person name="Salcher M."/>
            <person name="Ghai R."/>
            <person name="Kavagutti S V."/>
        </authorList>
    </citation>
    <scope>NUCLEOTIDE SEQUENCE</scope>
</reference>
<proteinExistence type="predicted"/>
<evidence type="ECO:0000256" key="2">
    <source>
        <dbReference type="ARBA" id="ARBA00022559"/>
    </source>
</evidence>
<dbReference type="EMBL" id="CAEZYQ010000046">
    <property type="protein sequence ID" value="CAB4770109.1"/>
    <property type="molecule type" value="Genomic_DNA"/>
</dbReference>
<feature type="domain" description="Dyp-type peroxidase N-terminal" evidence="9">
    <location>
        <begin position="61"/>
        <end position="200"/>
    </location>
</feature>
<evidence type="ECO:0000256" key="5">
    <source>
        <dbReference type="ARBA" id="ARBA00022729"/>
    </source>
</evidence>
<dbReference type="NCBIfam" id="TIGR01413">
    <property type="entry name" value="Dyp_perox_fam"/>
    <property type="match status" value="1"/>
</dbReference>
<dbReference type="GO" id="GO:0046872">
    <property type="term" value="F:metal ion binding"/>
    <property type="evidence" value="ECO:0007669"/>
    <property type="project" value="UniProtKB-KW"/>
</dbReference>
<feature type="region of interest" description="Disordered" evidence="8">
    <location>
        <begin position="201"/>
        <end position="230"/>
    </location>
</feature>